<reference evidence="1" key="1">
    <citation type="journal article" date="2019" name="Environ. Microbiol.">
        <title>Fungal ecological strategies reflected in gene transcription - a case study of two litter decomposers.</title>
        <authorList>
            <person name="Barbi F."/>
            <person name="Kohler A."/>
            <person name="Barry K."/>
            <person name="Baskaran P."/>
            <person name="Daum C."/>
            <person name="Fauchery L."/>
            <person name="Ihrmark K."/>
            <person name="Kuo A."/>
            <person name="LaButti K."/>
            <person name="Lipzen A."/>
            <person name="Morin E."/>
            <person name="Grigoriev I.V."/>
            <person name="Henrissat B."/>
            <person name="Lindahl B."/>
            <person name="Martin F."/>
        </authorList>
    </citation>
    <scope>NUCLEOTIDE SEQUENCE</scope>
    <source>
        <strain evidence="1">JB14</strain>
    </source>
</reference>
<protein>
    <submittedName>
        <fullName evidence="1">Uncharacterized protein</fullName>
    </submittedName>
</protein>
<gene>
    <name evidence="1" type="ORF">BT96DRAFT_812024</name>
</gene>
<dbReference type="PANTHER" id="PTHR31649:SF1">
    <property type="entry name" value="FARNESOIC ACID O-METHYL TRANSFERASE DOMAIN-CONTAINING PROTEIN"/>
    <property type="match status" value="1"/>
</dbReference>
<dbReference type="Pfam" id="PF11901">
    <property type="entry name" value="DM9"/>
    <property type="match status" value="1"/>
</dbReference>
<accession>A0A6A4I6T2</accession>
<dbReference type="PANTHER" id="PTHR31649">
    <property type="entry name" value="AGAP009604-PA"/>
    <property type="match status" value="1"/>
</dbReference>
<name>A0A6A4I6T2_9AGAR</name>
<dbReference type="Proteomes" id="UP000799118">
    <property type="component" value="Unassembled WGS sequence"/>
</dbReference>
<sequence length="153" mass="16599">MAYFTVEEGGNPPCYDADGSSPVFFASAIYDDEVHPCKSAPHLTPTPVSVAYGGSEVYHEGAFEVLRFDPDSMELVRSAYGEIPEGRTPVGGGWESDGRILYHGLGEVDGVLVPGKTAPHLNGCNVSFNGEEHQIQEGYRILSVRLLNQLEVR</sequence>
<proteinExistence type="predicted"/>
<dbReference type="OrthoDB" id="2142040at2759"/>
<evidence type="ECO:0000313" key="2">
    <source>
        <dbReference type="Proteomes" id="UP000799118"/>
    </source>
</evidence>
<organism evidence="1 2">
    <name type="scientific">Gymnopus androsaceus JB14</name>
    <dbReference type="NCBI Taxonomy" id="1447944"/>
    <lineage>
        <taxon>Eukaryota</taxon>
        <taxon>Fungi</taxon>
        <taxon>Dikarya</taxon>
        <taxon>Basidiomycota</taxon>
        <taxon>Agaricomycotina</taxon>
        <taxon>Agaricomycetes</taxon>
        <taxon>Agaricomycetidae</taxon>
        <taxon>Agaricales</taxon>
        <taxon>Marasmiineae</taxon>
        <taxon>Omphalotaceae</taxon>
        <taxon>Gymnopus</taxon>
    </lineage>
</organism>
<keyword evidence="2" id="KW-1185">Reference proteome</keyword>
<dbReference type="InterPro" id="IPR006616">
    <property type="entry name" value="DM9_repeat"/>
</dbReference>
<evidence type="ECO:0000313" key="1">
    <source>
        <dbReference type="EMBL" id="KAE9405573.1"/>
    </source>
</evidence>
<dbReference type="SMART" id="SM00696">
    <property type="entry name" value="DM9"/>
    <property type="match status" value="1"/>
</dbReference>
<dbReference type="AlphaFoldDB" id="A0A6A4I6T2"/>
<dbReference type="EMBL" id="ML769408">
    <property type="protein sequence ID" value="KAE9405573.1"/>
    <property type="molecule type" value="Genomic_DNA"/>
</dbReference>